<dbReference type="RefSeq" id="WP_115927651.1">
    <property type="nucleotide sequence ID" value="NZ_QNVV01000004.1"/>
</dbReference>
<evidence type="ECO:0008006" key="4">
    <source>
        <dbReference type="Google" id="ProtNLM"/>
    </source>
</evidence>
<keyword evidence="1" id="KW-0732">Signal</keyword>
<dbReference type="OrthoDB" id="1223654at2"/>
<dbReference type="Pfam" id="PF13715">
    <property type="entry name" value="CarbopepD_reg_2"/>
    <property type="match status" value="1"/>
</dbReference>
<comment type="caution">
    <text evidence="2">The sequence shown here is derived from an EMBL/GenBank/DDBJ whole genome shotgun (WGS) entry which is preliminary data.</text>
</comment>
<evidence type="ECO:0000313" key="2">
    <source>
        <dbReference type="EMBL" id="REC48631.1"/>
    </source>
</evidence>
<evidence type="ECO:0000313" key="3">
    <source>
        <dbReference type="Proteomes" id="UP000256257"/>
    </source>
</evidence>
<organism evidence="2 3">
    <name type="scientific">Chryseobacterium pennipullorum</name>
    <dbReference type="NCBI Taxonomy" id="2258963"/>
    <lineage>
        <taxon>Bacteria</taxon>
        <taxon>Pseudomonadati</taxon>
        <taxon>Bacteroidota</taxon>
        <taxon>Flavobacteriia</taxon>
        <taxon>Flavobacteriales</taxon>
        <taxon>Weeksellaceae</taxon>
        <taxon>Chryseobacterium group</taxon>
        <taxon>Chryseobacterium</taxon>
    </lineage>
</organism>
<feature type="chain" id="PRO_5017753675" description="Carboxypeptidase-like regulatory domain-containing protein" evidence="1">
    <location>
        <begin position="18"/>
        <end position="387"/>
    </location>
</feature>
<sequence>MKTIVLFFLFLSVFSHAQQIKGTVVDETGHTMADVSIYLDGTTTGTVSEANGSFTLTLSTSSHGNLVFRKEGYETFATSLQDILHKSLKVVMTRTHSIEEIRLVPYTSEAYQNHIHYFLDTSIGYDRENVRIRNQRSLKFSYDKKSKLLKVKAPETLIIDNKNLGYEIHYNLISYTSDFNSKMVNYTGTSFFKETKKTPRVRVNRMNAYNGSLLHFFRSIFNNMVSADGFIVNQAKEISNPKYPTEEELNMLNDYVQMMLSSKIVKIPEHISDISHRKNSQTPYLMAITKTLIPDTDYIQRTNGKVFLDFKDILQVNYPKYLYEMKGKEIIRGTGKIVLSSLLHTEADRFEVSDDGNISTPDQLITEGDFSKNKIENMLPLDYQSGD</sequence>
<proteinExistence type="predicted"/>
<protein>
    <recommendedName>
        <fullName evidence="4">Carboxypeptidase-like regulatory domain-containing protein</fullName>
    </recommendedName>
</protein>
<dbReference type="Gene3D" id="2.60.40.1120">
    <property type="entry name" value="Carboxypeptidase-like, regulatory domain"/>
    <property type="match status" value="1"/>
</dbReference>
<dbReference type="EMBL" id="QNVV01000004">
    <property type="protein sequence ID" value="REC48631.1"/>
    <property type="molecule type" value="Genomic_DNA"/>
</dbReference>
<dbReference type="InterPro" id="IPR008969">
    <property type="entry name" value="CarboxyPept-like_regulatory"/>
</dbReference>
<accession>A0A3D9B4M3</accession>
<keyword evidence="3" id="KW-1185">Reference proteome</keyword>
<dbReference type="SUPFAM" id="SSF49464">
    <property type="entry name" value="Carboxypeptidase regulatory domain-like"/>
    <property type="match status" value="1"/>
</dbReference>
<evidence type="ECO:0000256" key="1">
    <source>
        <dbReference type="SAM" id="SignalP"/>
    </source>
</evidence>
<name>A0A3D9B4M3_9FLAO</name>
<feature type="signal peptide" evidence="1">
    <location>
        <begin position="1"/>
        <end position="17"/>
    </location>
</feature>
<dbReference type="Proteomes" id="UP000256257">
    <property type="component" value="Unassembled WGS sequence"/>
</dbReference>
<gene>
    <name evidence="2" type="ORF">DRF67_07400</name>
</gene>
<dbReference type="AlphaFoldDB" id="A0A3D9B4M3"/>
<reference evidence="2 3" key="1">
    <citation type="submission" date="2018-06" db="EMBL/GenBank/DDBJ databases">
        <title>Novel Chryseobacterium species.</title>
        <authorList>
            <person name="Newman J."/>
            <person name="Hugo C."/>
            <person name="Oosthuizen L."/>
            <person name="Charimba G."/>
        </authorList>
    </citation>
    <scope>NUCLEOTIDE SEQUENCE [LARGE SCALE GENOMIC DNA]</scope>
    <source>
        <strain evidence="2 3">7_F195</strain>
    </source>
</reference>